<dbReference type="InterPro" id="IPR039421">
    <property type="entry name" value="Type_1_exporter"/>
</dbReference>
<dbReference type="PROSITE" id="PS00211">
    <property type="entry name" value="ABC_TRANSPORTER_1"/>
    <property type="match status" value="1"/>
</dbReference>
<evidence type="ECO:0000256" key="5">
    <source>
        <dbReference type="ARBA" id="ARBA00022741"/>
    </source>
</evidence>
<evidence type="ECO:0000256" key="6">
    <source>
        <dbReference type="ARBA" id="ARBA00022840"/>
    </source>
</evidence>
<feature type="transmembrane region" description="Helical" evidence="9">
    <location>
        <begin position="173"/>
        <end position="190"/>
    </location>
</feature>
<dbReference type="EMBL" id="CP040098">
    <property type="protein sequence ID" value="QCQ23444.1"/>
    <property type="molecule type" value="Genomic_DNA"/>
</dbReference>
<protein>
    <submittedName>
        <fullName evidence="12">ABC transporter ATP-binding protein</fullName>
    </submittedName>
</protein>
<keyword evidence="5" id="KW-0547">Nucleotide-binding</keyword>
<evidence type="ECO:0000313" key="13">
    <source>
        <dbReference type="Proteomes" id="UP000298602"/>
    </source>
</evidence>
<keyword evidence="3" id="KW-1003">Cell membrane</keyword>
<feature type="transmembrane region" description="Helical" evidence="9">
    <location>
        <begin position="291"/>
        <end position="312"/>
    </location>
</feature>
<dbReference type="AlphaFoldDB" id="A0A4P8L6A6"/>
<dbReference type="CDD" id="cd18541">
    <property type="entry name" value="ABC_6TM_TmrB_like"/>
    <property type="match status" value="1"/>
</dbReference>
<dbReference type="PROSITE" id="PS50929">
    <property type="entry name" value="ABC_TM1F"/>
    <property type="match status" value="1"/>
</dbReference>
<evidence type="ECO:0000259" key="10">
    <source>
        <dbReference type="PROSITE" id="PS50893"/>
    </source>
</evidence>
<dbReference type="SUPFAM" id="SSF52540">
    <property type="entry name" value="P-loop containing nucleoside triphosphate hydrolases"/>
    <property type="match status" value="1"/>
</dbReference>
<dbReference type="InterPro" id="IPR027417">
    <property type="entry name" value="P-loop_NTPase"/>
</dbReference>
<dbReference type="InterPro" id="IPR017871">
    <property type="entry name" value="ABC_transporter-like_CS"/>
</dbReference>
<dbReference type="KEGG" id="dax:FDQ92_04450"/>
<evidence type="ECO:0000256" key="3">
    <source>
        <dbReference type="ARBA" id="ARBA00022475"/>
    </source>
</evidence>
<evidence type="ECO:0000256" key="9">
    <source>
        <dbReference type="SAM" id="Phobius"/>
    </source>
</evidence>
<reference evidence="12 13" key="2">
    <citation type="submission" date="2019-05" db="EMBL/GenBank/DDBJ databases">
        <authorList>
            <person name="Suflita J.M."/>
            <person name="Marks C.R."/>
        </authorList>
    </citation>
    <scope>NUCLEOTIDE SEQUENCE [LARGE SCALE GENOMIC DNA]</scope>
    <source>
        <strain evidence="12 13">ALDC</strain>
    </source>
</reference>
<evidence type="ECO:0000256" key="8">
    <source>
        <dbReference type="ARBA" id="ARBA00023136"/>
    </source>
</evidence>
<dbReference type="InterPro" id="IPR003593">
    <property type="entry name" value="AAA+_ATPase"/>
</dbReference>
<dbReference type="InterPro" id="IPR003439">
    <property type="entry name" value="ABC_transporter-like_ATP-bd"/>
</dbReference>
<feature type="transmembrane region" description="Helical" evidence="9">
    <location>
        <begin position="255"/>
        <end position="279"/>
    </location>
</feature>
<evidence type="ECO:0000259" key="11">
    <source>
        <dbReference type="PROSITE" id="PS50929"/>
    </source>
</evidence>
<dbReference type="OrthoDB" id="9772049at2"/>
<dbReference type="Gene3D" id="3.40.50.300">
    <property type="entry name" value="P-loop containing nucleotide triphosphate hydrolases"/>
    <property type="match status" value="1"/>
</dbReference>
<feature type="domain" description="ABC transporter" evidence="10">
    <location>
        <begin position="348"/>
        <end position="582"/>
    </location>
</feature>
<keyword evidence="4 9" id="KW-0812">Transmembrane</keyword>
<feature type="transmembrane region" description="Helical" evidence="9">
    <location>
        <begin position="26"/>
        <end position="47"/>
    </location>
</feature>
<dbReference type="Proteomes" id="UP000298602">
    <property type="component" value="Chromosome"/>
</dbReference>
<sequence length="592" mass="66077">MLTDSDRGRHRLRRALGLLSPFFRRYGLRLTAGCLALITVDFIQLWIPRIIKSAVDSLQEGSASSESLLHHGGLILLLSIAVAALRFLWRYFILGFSRYLERDIRNSMVSHVITLDRTFFQKRPAGEIMALSSNDLASVQLACGMGLVAFTDAVVMTVAALAFMAYIHPGLTAIAMAPMPVLAVLTRFLAARLHHRFRRVQELFSHLTEFTRNCLASLRLIKAYTQERVQLERFDRLGRAYIRNNLKLAAIQGTLFPMSGFIGNMSLLLVLFFGGRLTIRETITAGDFVAFINYLFMLTWPMMALGWVANLFQRGVTSLERIRDLLEERPALRDPLHPVTLPVVRGQLRIRNLTFTYPGTREPALNEVSLEAGRGLLGIVGRTGSGKSTLCRLLARLYPIPDGTYYVDGIDVNRLSVDAVRRQIAYVPQNVILFSESIAQNIALGRPEASREEIESVARAAAIHEEIMAMEEGYDTRVGERGVRLSGGQRQRIALARALLTRRPILIIDDGLSAVDMETEYAIVHSLRSYLEGRTCIIVSHRVAPLSDADEIVILEAGRVAARGTHRRLLETNGFYAAIARHQAARRTADGA</sequence>
<keyword evidence="8 9" id="KW-0472">Membrane</keyword>
<dbReference type="InterPro" id="IPR036640">
    <property type="entry name" value="ABC1_TM_sf"/>
</dbReference>
<keyword evidence="13" id="KW-1185">Reference proteome</keyword>
<accession>A0A4P8L6A6</accession>
<dbReference type="InterPro" id="IPR011527">
    <property type="entry name" value="ABC1_TM_dom"/>
</dbReference>
<gene>
    <name evidence="12" type="ORF">FDQ92_04450</name>
</gene>
<dbReference type="PANTHER" id="PTHR43394:SF1">
    <property type="entry name" value="ATP-BINDING CASSETTE SUB-FAMILY B MEMBER 10, MITOCHONDRIAL"/>
    <property type="match status" value="1"/>
</dbReference>
<dbReference type="GO" id="GO:0016887">
    <property type="term" value="F:ATP hydrolysis activity"/>
    <property type="evidence" value="ECO:0007669"/>
    <property type="project" value="InterPro"/>
</dbReference>
<feature type="domain" description="ABC transmembrane type-1" evidence="11">
    <location>
        <begin position="32"/>
        <end position="314"/>
    </location>
</feature>
<keyword evidence="7 9" id="KW-1133">Transmembrane helix</keyword>
<reference evidence="12 13" key="1">
    <citation type="submission" date="2019-05" db="EMBL/GenBank/DDBJ databases">
        <title>The Complete Genome Sequence of the n-alkane-degrading Desulfoglaeba alkanexedens ALDC reveals multiple alkylsuccinate synthase gene clusters.</title>
        <authorList>
            <person name="Callaghan A.V."/>
            <person name="Davidova I.A."/>
            <person name="Duncan K.E."/>
            <person name="Morris B."/>
            <person name="McInerney M.J."/>
        </authorList>
    </citation>
    <scope>NUCLEOTIDE SEQUENCE [LARGE SCALE GENOMIC DNA]</scope>
    <source>
        <strain evidence="12 13">ALDC</strain>
    </source>
</reference>
<keyword evidence="2" id="KW-0813">Transport</keyword>
<evidence type="ECO:0000256" key="1">
    <source>
        <dbReference type="ARBA" id="ARBA00004651"/>
    </source>
</evidence>
<feature type="transmembrane region" description="Helical" evidence="9">
    <location>
        <begin position="141"/>
        <end position="167"/>
    </location>
</feature>
<dbReference type="SUPFAM" id="SSF90123">
    <property type="entry name" value="ABC transporter transmembrane region"/>
    <property type="match status" value="1"/>
</dbReference>
<evidence type="ECO:0000256" key="4">
    <source>
        <dbReference type="ARBA" id="ARBA00022692"/>
    </source>
</evidence>
<evidence type="ECO:0000256" key="2">
    <source>
        <dbReference type="ARBA" id="ARBA00022448"/>
    </source>
</evidence>
<dbReference type="Pfam" id="PF00005">
    <property type="entry name" value="ABC_tran"/>
    <property type="match status" value="1"/>
</dbReference>
<proteinExistence type="predicted"/>
<comment type="subcellular location">
    <subcellularLocation>
        <location evidence="1">Cell membrane</location>
        <topology evidence="1">Multi-pass membrane protein</topology>
    </subcellularLocation>
</comment>
<name>A0A4P8L6A6_9BACT</name>
<dbReference type="GO" id="GO:0015421">
    <property type="term" value="F:ABC-type oligopeptide transporter activity"/>
    <property type="evidence" value="ECO:0007669"/>
    <property type="project" value="TreeGrafter"/>
</dbReference>
<dbReference type="Pfam" id="PF00664">
    <property type="entry name" value="ABC_membrane"/>
    <property type="match status" value="1"/>
</dbReference>
<dbReference type="GO" id="GO:0005886">
    <property type="term" value="C:plasma membrane"/>
    <property type="evidence" value="ECO:0007669"/>
    <property type="project" value="UniProtKB-SubCell"/>
</dbReference>
<feature type="transmembrane region" description="Helical" evidence="9">
    <location>
        <begin position="67"/>
        <end position="89"/>
    </location>
</feature>
<dbReference type="Gene3D" id="1.20.1560.10">
    <property type="entry name" value="ABC transporter type 1, transmembrane domain"/>
    <property type="match status" value="1"/>
</dbReference>
<evidence type="ECO:0000256" key="7">
    <source>
        <dbReference type="ARBA" id="ARBA00022989"/>
    </source>
</evidence>
<dbReference type="PROSITE" id="PS50893">
    <property type="entry name" value="ABC_TRANSPORTER_2"/>
    <property type="match status" value="1"/>
</dbReference>
<dbReference type="FunFam" id="3.40.50.300:FF:000221">
    <property type="entry name" value="Multidrug ABC transporter ATP-binding protein"/>
    <property type="match status" value="1"/>
</dbReference>
<keyword evidence="6 12" id="KW-0067">ATP-binding</keyword>
<dbReference type="GO" id="GO:0005524">
    <property type="term" value="F:ATP binding"/>
    <property type="evidence" value="ECO:0007669"/>
    <property type="project" value="UniProtKB-KW"/>
</dbReference>
<dbReference type="SMART" id="SM00382">
    <property type="entry name" value="AAA"/>
    <property type="match status" value="1"/>
</dbReference>
<organism evidence="12 13">
    <name type="scientific">Desulfoglaeba alkanexedens ALDC</name>
    <dbReference type="NCBI Taxonomy" id="980445"/>
    <lineage>
        <taxon>Bacteria</taxon>
        <taxon>Pseudomonadati</taxon>
        <taxon>Thermodesulfobacteriota</taxon>
        <taxon>Syntrophobacteria</taxon>
        <taxon>Syntrophobacterales</taxon>
        <taxon>Syntrophobacteraceae</taxon>
        <taxon>Desulfoglaeba</taxon>
    </lineage>
</organism>
<dbReference type="PANTHER" id="PTHR43394">
    <property type="entry name" value="ATP-DEPENDENT PERMEASE MDL1, MITOCHONDRIAL"/>
    <property type="match status" value="1"/>
</dbReference>
<evidence type="ECO:0000313" key="12">
    <source>
        <dbReference type="EMBL" id="QCQ23444.1"/>
    </source>
</evidence>